<dbReference type="Gene3D" id="3.50.50.60">
    <property type="entry name" value="FAD/NAD(P)-binding domain"/>
    <property type="match status" value="1"/>
</dbReference>
<accession>A0A0N0RD90</accession>
<dbReference type="Pfam" id="PF01593">
    <property type="entry name" value="Amino_oxidase"/>
    <property type="match status" value="1"/>
</dbReference>
<dbReference type="GO" id="GO:0009063">
    <property type="term" value="P:amino acid catabolic process"/>
    <property type="evidence" value="ECO:0007669"/>
    <property type="project" value="TreeGrafter"/>
</dbReference>
<dbReference type="SUPFAM" id="SSF51905">
    <property type="entry name" value="FAD/NAD(P)-binding domain"/>
    <property type="match status" value="1"/>
</dbReference>
<dbReference type="EMBL" id="DF967975">
    <property type="protein sequence ID" value="GAP19773.1"/>
    <property type="molecule type" value="Genomic_DNA"/>
</dbReference>
<protein>
    <submittedName>
        <fullName evidence="2 3">Amine oxidase</fullName>
    </submittedName>
</protein>
<dbReference type="RefSeq" id="WP_075070956.1">
    <property type="nucleotide sequence ID" value="NZ_BBXZ01000193.1"/>
</dbReference>
<reference evidence="2" key="1">
    <citation type="journal article" date="2015" name="Genome Announc.">
        <title>Draft Genome Sequences of Anaerolinea thermolimosa IMO-1, Bellilinea caldifistulae GOMI-1, Leptolinea tardivitalis YMTK-2, Levilinea saccharolytica KIBI-1, Longilinea arvoryzae KOME-1, Previously Described as Members of the Class Anaerolineae (Chloroflexi).</title>
        <authorList>
            <person name="Matsuura N."/>
            <person name="Tourlousse M.D."/>
            <person name="Ohashi A."/>
            <person name="Hugenholtz P."/>
            <person name="Sekiguchi Y."/>
        </authorList>
    </citation>
    <scope>NUCLEOTIDE SEQUENCE</scope>
    <source>
        <strain evidence="2">KIBI-1</strain>
    </source>
</reference>
<dbReference type="SUPFAM" id="SSF54373">
    <property type="entry name" value="FAD-linked reductases, C-terminal domain"/>
    <property type="match status" value="1"/>
</dbReference>
<gene>
    <name evidence="3" type="ORF">ADN01_04325</name>
    <name evidence="2" type="ORF">LSAC_03685</name>
</gene>
<keyword evidence="4" id="KW-1185">Reference proteome</keyword>
<dbReference type="InterPro" id="IPR050281">
    <property type="entry name" value="Flavin_monoamine_oxidase"/>
</dbReference>
<dbReference type="PANTHER" id="PTHR10742:SF342">
    <property type="entry name" value="AMINE OXIDASE"/>
    <property type="match status" value="1"/>
</dbReference>
<proteinExistence type="predicted"/>
<dbReference type="PRINTS" id="PR00420">
    <property type="entry name" value="RNGMNOXGNASE"/>
</dbReference>
<dbReference type="Proteomes" id="UP000050501">
    <property type="component" value="Unassembled WGS sequence"/>
</dbReference>
<evidence type="ECO:0000313" key="2">
    <source>
        <dbReference type="EMBL" id="GAP19773.1"/>
    </source>
</evidence>
<dbReference type="EMBL" id="LGCM01000019">
    <property type="protein sequence ID" value="KPL87401.1"/>
    <property type="molecule type" value="Genomic_DNA"/>
</dbReference>
<dbReference type="Gene3D" id="3.90.660.10">
    <property type="match status" value="1"/>
</dbReference>
<name>A0A0N0RD90_9CHLR</name>
<organism evidence="2">
    <name type="scientific">Levilinea saccharolytica</name>
    <dbReference type="NCBI Taxonomy" id="229921"/>
    <lineage>
        <taxon>Bacteria</taxon>
        <taxon>Bacillati</taxon>
        <taxon>Chloroflexota</taxon>
        <taxon>Anaerolineae</taxon>
        <taxon>Anaerolineales</taxon>
        <taxon>Anaerolineaceae</taxon>
        <taxon>Levilinea</taxon>
    </lineage>
</organism>
<dbReference type="PANTHER" id="PTHR10742">
    <property type="entry name" value="FLAVIN MONOAMINE OXIDASE"/>
    <property type="match status" value="1"/>
</dbReference>
<evidence type="ECO:0000259" key="1">
    <source>
        <dbReference type="Pfam" id="PF01593"/>
    </source>
</evidence>
<dbReference type="InterPro" id="IPR002937">
    <property type="entry name" value="Amino_oxidase"/>
</dbReference>
<dbReference type="AlphaFoldDB" id="A0A0N0RD90"/>
<evidence type="ECO:0000313" key="3">
    <source>
        <dbReference type="EMBL" id="KPL87401.1"/>
    </source>
</evidence>
<dbReference type="Gene3D" id="1.10.405.10">
    <property type="entry name" value="Guanine Nucleotide Dissociation Inhibitor, domain 1"/>
    <property type="match status" value="1"/>
</dbReference>
<dbReference type="STRING" id="229921.ADN01_04325"/>
<feature type="domain" description="Amine oxidase" evidence="1">
    <location>
        <begin position="33"/>
        <end position="469"/>
    </location>
</feature>
<reference evidence="3 4" key="2">
    <citation type="submission" date="2015-07" db="EMBL/GenBank/DDBJ databases">
        <title>Genome sequence of Levilinea saccharolytica DSM 16555.</title>
        <authorList>
            <person name="Hemp J."/>
            <person name="Ward L.M."/>
            <person name="Pace L.A."/>
            <person name="Fischer W.W."/>
        </authorList>
    </citation>
    <scope>NUCLEOTIDE SEQUENCE [LARGE SCALE GENOMIC DNA]</scope>
    <source>
        <strain evidence="3 4">KIBI-1</strain>
    </source>
</reference>
<dbReference type="InterPro" id="IPR036188">
    <property type="entry name" value="FAD/NAD-bd_sf"/>
</dbReference>
<evidence type="ECO:0000313" key="4">
    <source>
        <dbReference type="Proteomes" id="UP000050501"/>
    </source>
</evidence>
<dbReference type="PATRIC" id="fig|229921.5.peg.3217"/>
<sequence>MSNPTFDALTVIRRGLPERKGKRKTVLIAGAGMAGLTAAYELQRAGHHPILLEAQTRVGGRVFTLREPFTHGLHAEAGAMRIPRSHQLTLAYVEKFGLPTAPFTMNNARALLYLHGQRRTLGEAEANPELLGFELSPSERGKSAAALWEEALRPLASLVEKEGEIGWAKIAASHDEFSVREFLEHQNWSEGAIERFGLLFNQEAILNSSFLELLREEIGQYYTDMVYLPRGSDELPRAFVPSLGARLHFGVRVTAVEQSPETVTLRGRTLAGPVSFTGDYAILTLPFSVMRHIEVSPAFSRAKQRAIRQLHYDASAKVFLQTRRRFWEEDEGIYGGGTMTDLAIRNLYYPEHGRDTGRGVLLASYTWGEDAQRWGSLSPEDRLRQAVENVAQIHPQILDTVEGGASQMWHDDEFAGGAFALFDPGQQTLLQEAVTAPEGRIHFAGEHTSLAHAWIQGAIESGLRAAWEIHHSPPPG</sequence>
<dbReference type="GO" id="GO:0001716">
    <property type="term" value="F:L-amino-acid oxidase activity"/>
    <property type="evidence" value="ECO:0007669"/>
    <property type="project" value="TreeGrafter"/>
</dbReference>